<evidence type="ECO:0000256" key="1">
    <source>
        <dbReference type="SAM" id="MobiDB-lite"/>
    </source>
</evidence>
<evidence type="ECO:0000313" key="2">
    <source>
        <dbReference type="EMBL" id="VDO62979.1"/>
    </source>
</evidence>
<dbReference type="EMBL" id="UZAI01001537">
    <property type="protein sequence ID" value="VDO62979.1"/>
    <property type="molecule type" value="Genomic_DNA"/>
</dbReference>
<keyword evidence="3" id="KW-1185">Reference proteome</keyword>
<dbReference type="Proteomes" id="UP000277204">
    <property type="component" value="Unassembled WGS sequence"/>
</dbReference>
<reference evidence="2 3" key="1">
    <citation type="submission" date="2018-11" db="EMBL/GenBank/DDBJ databases">
        <authorList>
            <consortium name="Pathogen Informatics"/>
        </authorList>
    </citation>
    <scope>NUCLEOTIDE SEQUENCE [LARGE SCALE GENOMIC DNA]</scope>
    <source>
        <strain evidence="2 3">Zambia</strain>
    </source>
</reference>
<feature type="region of interest" description="Disordered" evidence="1">
    <location>
        <begin position="1"/>
        <end position="22"/>
    </location>
</feature>
<evidence type="ECO:0000313" key="3">
    <source>
        <dbReference type="Proteomes" id="UP000277204"/>
    </source>
</evidence>
<proteinExistence type="predicted"/>
<gene>
    <name evidence="2" type="ORF">SMRZ_LOCUS4738</name>
</gene>
<name>A0A183LLR3_9TREM</name>
<organism evidence="2 3">
    <name type="scientific">Schistosoma margrebowiei</name>
    <dbReference type="NCBI Taxonomy" id="48269"/>
    <lineage>
        <taxon>Eukaryota</taxon>
        <taxon>Metazoa</taxon>
        <taxon>Spiralia</taxon>
        <taxon>Lophotrochozoa</taxon>
        <taxon>Platyhelminthes</taxon>
        <taxon>Trematoda</taxon>
        <taxon>Digenea</taxon>
        <taxon>Strigeidida</taxon>
        <taxon>Schistosomatoidea</taxon>
        <taxon>Schistosomatidae</taxon>
        <taxon>Schistosoma</taxon>
    </lineage>
</organism>
<protein>
    <submittedName>
        <fullName evidence="2">Uncharacterized protein</fullName>
    </submittedName>
</protein>
<accession>A0A183LLR3</accession>
<dbReference type="AlphaFoldDB" id="A0A183LLR3"/>
<sequence>MAWKYSKPERLIKGKESKTETEEQEERWVEYFEKLLNIQAPLNPPDIKTAHTNLPINVAPPTIEEVNMDISRIKGGKAAGPDNIRAESLKLLKHTRNMFIIRTNG</sequence>